<dbReference type="Pfam" id="PF07479">
    <property type="entry name" value="NAD_Gly3P_dh_C"/>
    <property type="match status" value="1"/>
</dbReference>
<protein>
    <recommendedName>
        <fullName evidence="7">Glycerol-3-phosphate dehydrogenase [NAD(P)+]</fullName>
        <ecNumber evidence="7">1.1.1.94</ecNumber>
    </recommendedName>
    <alternativeName>
        <fullName evidence="7">NAD(P)(+)-dependent glycerol-3-phosphate dehydrogenase</fullName>
    </alternativeName>
    <alternativeName>
        <fullName evidence="7">NAD(P)H-dependent dihydroxyacetone-phosphate reductase</fullName>
    </alternativeName>
</protein>
<dbReference type="PROSITE" id="PS00957">
    <property type="entry name" value="NAD_G3PDH"/>
    <property type="match status" value="1"/>
</dbReference>
<evidence type="ECO:0000256" key="8">
    <source>
        <dbReference type="RuleBase" id="RU000437"/>
    </source>
</evidence>
<comment type="catalytic activity">
    <reaction evidence="7">
        <text>sn-glycerol 3-phosphate + NAD(+) = dihydroxyacetone phosphate + NADH + H(+)</text>
        <dbReference type="Rhea" id="RHEA:11092"/>
        <dbReference type="ChEBI" id="CHEBI:15378"/>
        <dbReference type="ChEBI" id="CHEBI:57540"/>
        <dbReference type="ChEBI" id="CHEBI:57597"/>
        <dbReference type="ChEBI" id="CHEBI:57642"/>
        <dbReference type="ChEBI" id="CHEBI:57945"/>
        <dbReference type="EC" id="1.1.1.94"/>
    </reaction>
</comment>
<feature type="binding site" evidence="7">
    <location>
        <position position="130"/>
    </location>
    <ligand>
        <name>sn-glycerol 3-phosphate</name>
        <dbReference type="ChEBI" id="CHEBI:57597"/>
    </ligand>
</feature>
<feature type="binding site" evidence="7">
    <location>
        <position position="102"/>
    </location>
    <ligand>
        <name>NADPH</name>
        <dbReference type="ChEBI" id="CHEBI:57783"/>
    </ligand>
</feature>
<keyword evidence="13" id="KW-1185">Reference proteome</keyword>
<organism evidence="12 13">
    <name type="scientific">Jannaschia ovalis</name>
    <dbReference type="NCBI Taxonomy" id="3038773"/>
    <lineage>
        <taxon>Bacteria</taxon>
        <taxon>Pseudomonadati</taxon>
        <taxon>Pseudomonadota</taxon>
        <taxon>Alphaproteobacteria</taxon>
        <taxon>Rhodobacterales</taxon>
        <taxon>Roseobacteraceae</taxon>
        <taxon>Jannaschia</taxon>
    </lineage>
</organism>
<keyword evidence="7" id="KW-0963">Cytoplasm</keyword>
<comment type="function">
    <text evidence="7">Catalyzes the reduction of the glycolytic intermediate dihydroxyacetone phosphate (DHAP) to sn-glycerol 3-phosphate (G3P), the key precursor for phospholipid synthesis.</text>
</comment>
<feature type="binding site" evidence="7">
    <location>
        <position position="249"/>
    </location>
    <ligand>
        <name>sn-glycerol 3-phosphate</name>
        <dbReference type="ChEBI" id="CHEBI:57597"/>
    </ligand>
</feature>
<keyword evidence="4 7" id="KW-0443">Lipid metabolism</keyword>
<keyword evidence="2 7" id="KW-0444">Lipid biosynthesis</keyword>
<dbReference type="EC" id="1.1.1.94" evidence="7"/>
<dbReference type="HAMAP" id="MF_00394">
    <property type="entry name" value="NAD_Glyc3P_dehydrog"/>
    <property type="match status" value="1"/>
</dbReference>
<feature type="binding site" evidence="7">
    <location>
        <position position="134"/>
    </location>
    <ligand>
        <name>NADPH</name>
        <dbReference type="ChEBI" id="CHEBI:57783"/>
    </ligand>
</feature>
<feature type="active site" description="Proton acceptor" evidence="7">
    <location>
        <position position="185"/>
    </location>
</feature>
<evidence type="ECO:0000256" key="5">
    <source>
        <dbReference type="ARBA" id="ARBA00023209"/>
    </source>
</evidence>
<keyword evidence="7 8" id="KW-0520">NAD</keyword>
<reference evidence="12 13" key="1">
    <citation type="submission" date="2023-04" db="EMBL/GenBank/DDBJ databases">
        <title>Jannaschia ovalis sp. nov., a marine bacterium isolated from sea tidal flat.</title>
        <authorList>
            <person name="Kwon D.Y."/>
            <person name="Kim J.-J."/>
        </authorList>
    </citation>
    <scope>NUCLEOTIDE SEQUENCE [LARGE SCALE GENOMIC DNA]</scope>
    <source>
        <strain evidence="12 13">GRR-S6-38</strain>
    </source>
</reference>
<dbReference type="SUPFAM" id="SSF51735">
    <property type="entry name" value="NAD(P)-binding Rossmann-fold domains"/>
    <property type="match status" value="1"/>
</dbReference>
<dbReference type="GO" id="GO:0047952">
    <property type="term" value="F:glycerol-3-phosphate dehydrogenase [NAD(P)+] activity"/>
    <property type="evidence" value="ECO:0007669"/>
    <property type="project" value="UniProtKB-EC"/>
</dbReference>
<feature type="binding site" evidence="7">
    <location>
        <position position="250"/>
    </location>
    <ligand>
        <name>sn-glycerol 3-phosphate</name>
        <dbReference type="ChEBI" id="CHEBI:57597"/>
    </ligand>
</feature>
<evidence type="ECO:0000313" key="12">
    <source>
        <dbReference type="EMBL" id="WGH77689.1"/>
    </source>
</evidence>
<dbReference type="Gene3D" id="1.10.1040.10">
    <property type="entry name" value="N-(1-d-carboxylethyl)-l-norvaline Dehydrogenase, domain 2"/>
    <property type="match status" value="1"/>
</dbReference>
<dbReference type="Proteomes" id="UP001243420">
    <property type="component" value="Chromosome"/>
</dbReference>
<comment type="caution">
    <text evidence="7">Lacks conserved residue(s) required for the propagation of feature annotation.</text>
</comment>
<evidence type="ECO:0000313" key="13">
    <source>
        <dbReference type="Proteomes" id="UP001243420"/>
    </source>
</evidence>
<comment type="similarity">
    <text evidence="1 7 8">Belongs to the NAD-dependent glycerol-3-phosphate dehydrogenase family.</text>
</comment>
<dbReference type="InterPro" id="IPR011128">
    <property type="entry name" value="G3P_DH_NAD-dep_N"/>
</dbReference>
<dbReference type="InterPro" id="IPR008927">
    <property type="entry name" value="6-PGluconate_DH-like_C_sf"/>
</dbReference>
<feature type="binding site" evidence="7">
    <location>
        <position position="248"/>
    </location>
    <ligand>
        <name>sn-glycerol 3-phosphate</name>
        <dbReference type="ChEBI" id="CHEBI:57597"/>
    </ligand>
</feature>
<feature type="binding site" evidence="7">
    <location>
        <position position="13"/>
    </location>
    <ligand>
        <name>NADPH</name>
        <dbReference type="ChEBI" id="CHEBI:57783"/>
    </ligand>
</feature>
<dbReference type="EMBL" id="CP122537">
    <property type="protein sequence ID" value="WGH77689.1"/>
    <property type="molecule type" value="Genomic_DNA"/>
</dbReference>
<dbReference type="InterPro" id="IPR013328">
    <property type="entry name" value="6PGD_dom2"/>
</dbReference>
<accession>A0ABY8L8T9</accession>
<evidence type="ECO:0000256" key="1">
    <source>
        <dbReference type="ARBA" id="ARBA00011009"/>
    </source>
</evidence>
<evidence type="ECO:0000256" key="9">
    <source>
        <dbReference type="RuleBase" id="RU000439"/>
    </source>
</evidence>
<feature type="binding site" evidence="7">
    <location>
        <position position="132"/>
    </location>
    <ligand>
        <name>sn-glycerol 3-phosphate</name>
        <dbReference type="ChEBI" id="CHEBI:57597"/>
    </ligand>
</feature>
<comment type="catalytic activity">
    <reaction evidence="7 9">
        <text>sn-glycerol 3-phosphate + NADP(+) = dihydroxyacetone phosphate + NADPH + H(+)</text>
        <dbReference type="Rhea" id="RHEA:11096"/>
        <dbReference type="ChEBI" id="CHEBI:15378"/>
        <dbReference type="ChEBI" id="CHEBI:57597"/>
        <dbReference type="ChEBI" id="CHEBI:57642"/>
        <dbReference type="ChEBI" id="CHEBI:57783"/>
        <dbReference type="ChEBI" id="CHEBI:58349"/>
        <dbReference type="EC" id="1.1.1.94"/>
    </reaction>
</comment>
<keyword evidence="7" id="KW-0521">NADP</keyword>
<sequence>MSGPIGIVGAGAFGTALAFALGRAGAAVTLWGRDAMVMGDAARSRVLPRLPDAPLPAPVTPTADPAALSDCETVLLAVPMQTLTGVLAALALTPRHTVAACKGVDLATGRGPTALIAAAWPDTVPAILSGPSFAADIARGLPTALVLGCSDDAIGAALQTRLSTRALRLYRATDVAGVELGGAMKNVIAIACGAAIGAGLGDSARAALMTRGMAEMMRLAEALGARRETLMGLSGLGDLALTCASPQSRNFALGLAIGGAGEWPRETTEGVATARAALDLGRAHGVELPVTRATAGLVAGEITVKDAMEELLSRDLRRE</sequence>
<dbReference type="RefSeq" id="WP_279964280.1">
    <property type="nucleotide sequence ID" value="NZ_CP122537.1"/>
</dbReference>
<keyword evidence="5 7" id="KW-0594">Phospholipid biosynthesis</keyword>
<dbReference type="PANTHER" id="PTHR11728">
    <property type="entry name" value="GLYCEROL-3-PHOSPHATE DEHYDROGENASE"/>
    <property type="match status" value="1"/>
</dbReference>
<proteinExistence type="inferred from homology"/>
<comment type="subcellular location">
    <subcellularLocation>
        <location evidence="7">Cytoplasm</location>
    </subcellularLocation>
</comment>
<feature type="binding site" evidence="7">
    <location>
        <position position="185"/>
    </location>
    <ligand>
        <name>sn-glycerol 3-phosphate</name>
        <dbReference type="ChEBI" id="CHEBI:57597"/>
    </ligand>
</feature>
<evidence type="ECO:0000256" key="2">
    <source>
        <dbReference type="ARBA" id="ARBA00022516"/>
    </source>
</evidence>
<name>A0ABY8L8T9_9RHOB</name>
<comment type="pathway">
    <text evidence="7">Membrane lipid metabolism; glycerophospholipid metabolism.</text>
</comment>
<evidence type="ECO:0000256" key="4">
    <source>
        <dbReference type="ARBA" id="ARBA00023098"/>
    </source>
</evidence>
<evidence type="ECO:0000259" key="11">
    <source>
        <dbReference type="Pfam" id="PF07479"/>
    </source>
</evidence>
<dbReference type="InterPro" id="IPR006168">
    <property type="entry name" value="G3P_DH_NAD-dep"/>
</dbReference>
<feature type="binding site" evidence="7">
    <location>
        <position position="102"/>
    </location>
    <ligand>
        <name>sn-glycerol 3-phosphate</name>
        <dbReference type="ChEBI" id="CHEBI:57597"/>
    </ligand>
</feature>
<evidence type="ECO:0000256" key="6">
    <source>
        <dbReference type="ARBA" id="ARBA00023264"/>
    </source>
</evidence>
<evidence type="ECO:0000259" key="10">
    <source>
        <dbReference type="Pfam" id="PF01210"/>
    </source>
</evidence>
<dbReference type="SUPFAM" id="SSF48179">
    <property type="entry name" value="6-phosphogluconate dehydrogenase C-terminal domain-like"/>
    <property type="match status" value="1"/>
</dbReference>
<evidence type="ECO:0000256" key="7">
    <source>
        <dbReference type="HAMAP-Rule" id="MF_00394"/>
    </source>
</evidence>
<feature type="binding site" evidence="7">
    <location>
        <position position="33"/>
    </location>
    <ligand>
        <name>NADPH</name>
        <dbReference type="ChEBI" id="CHEBI:57783"/>
    </ligand>
</feature>
<dbReference type="Gene3D" id="3.40.50.720">
    <property type="entry name" value="NAD(P)-binding Rossmann-like Domain"/>
    <property type="match status" value="1"/>
</dbReference>
<keyword evidence="6 7" id="KW-1208">Phospholipid metabolism</keyword>
<dbReference type="PANTHER" id="PTHR11728:SF1">
    <property type="entry name" value="GLYCEROL-3-PHOSPHATE DEHYDROGENASE [NAD(+)] 2, CHLOROPLASTIC"/>
    <property type="match status" value="1"/>
</dbReference>
<feature type="binding site" evidence="7">
    <location>
        <position position="249"/>
    </location>
    <ligand>
        <name>NADPH</name>
        <dbReference type="ChEBI" id="CHEBI:57783"/>
    </ligand>
</feature>
<keyword evidence="3 7" id="KW-0560">Oxidoreductase</keyword>
<feature type="binding site" evidence="7">
    <location>
        <position position="238"/>
    </location>
    <ligand>
        <name>sn-glycerol 3-phosphate</name>
        <dbReference type="ChEBI" id="CHEBI:57597"/>
    </ligand>
</feature>
<dbReference type="Pfam" id="PF01210">
    <property type="entry name" value="NAD_Gly3P_dh_N"/>
    <property type="match status" value="1"/>
</dbReference>
<keyword evidence="7" id="KW-0547">Nucleotide-binding</keyword>
<dbReference type="InterPro" id="IPR006109">
    <property type="entry name" value="G3P_DH_NAD-dep_C"/>
</dbReference>
<dbReference type="InterPro" id="IPR036291">
    <property type="entry name" value="NAD(P)-bd_dom_sf"/>
</dbReference>
<dbReference type="PRINTS" id="PR00077">
    <property type="entry name" value="GPDHDRGNASE"/>
</dbReference>
<evidence type="ECO:0000256" key="3">
    <source>
        <dbReference type="ARBA" id="ARBA00023002"/>
    </source>
</evidence>
<dbReference type="NCBIfam" id="NF000940">
    <property type="entry name" value="PRK00094.1-2"/>
    <property type="match status" value="1"/>
</dbReference>
<feature type="binding site" evidence="7">
    <location>
        <position position="269"/>
    </location>
    <ligand>
        <name>NADPH</name>
        <dbReference type="ChEBI" id="CHEBI:57783"/>
    </ligand>
</feature>
<feature type="domain" description="Glycerol-3-phosphate dehydrogenase NAD-dependent N-terminal" evidence="10">
    <location>
        <begin position="5"/>
        <end position="153"/>
    </location>
</feature>
<dbReference type="NCBIfam" id="NF000942">
    <property type="entry name" value="PRK00094.1-4"/>
    <property type="match status" value="1"/>
</dbReference>
<gene>
    <name evidence="7" type="primary">gpsA</name>
    <name evidence="12" type="ORF">P8627_11660</name>
</gene>
<feature type="domain" description="Glycerol-3-phosphate dehydrogenase NAD-dependent C-terminal" evidence="11">
    <location>
        <begin position="174"/>
        <end position="309"/>
    </location>
</feature>
<dbReference type="PIRSF" id="PIRSF000114">
    <property type="entry name" value="Glycerol-3-P_dh"/>
    <property type="match status" value="1"/>
</dbReference>